<dbReference type="AlphaFoldDB" id="A0A7R8WL30"/>
<dbReference type="Gene3D" id="3.10.100.10">
    <property type="entry name" value="Mannose-Binding Protein A, subunit A"/>
    <property type="match status" value="1"/>
</dbReference>
<protein>
    <submittedName>
        <fullName evidence="1">Uncharacterized protein</fullName>
    </submittedName>
</protein>
<feature type="non-terminal residue" evidence="1">
    <location>
        <position position="147"/>
    </location>
</feature>
<dbReference type="PROSITE" id="PS50041">
    <property type="entry name" value="C_TYPE_LECTIN_2"/>
    <property type="match status" value="1"/>
</dbReference>
<dbReference type="SMART" id="SM00034">
    <property type="entry name" value="CLECT"/>
    <property type="match status" value="1"/>
</dbReference>
<organism evidence="1">
    <name type="scientific">Cyprideis torosa</name>
    <dbReference type="NCBI Taxonomy" id="163714"/>
    <lineage>
        <taxon>Eukaryota</taxon>
        <taxon>Metazoa</taxon>
        <taxon>Ecdysozoa</taxon>
        <taxon>Arthropoda</taxon>
        <taxon>Crustacea</taxon>
        <taxon>Oligostraca</taxon>
        <taxon>Ostracoda</taxon>
        <taxon>Podocopa</taxon>
        <taxon>Podocopida</taxon>
        <taxon>Cytherocopina</taxon>
        <taxon>Cytheroidea</taxon>
        <taxon>Cytherideidae</taxon>
        <taxon>Cyprideis</taxon>
    </lineage>
</organism>
<dbReference type="InterPro" id="IPR001304">
    <property type="entry name" value="C-type_lectin-like"/>
</dbReference>
<reference evidence="1" key="1">
    <citation type="submission" date="2020-11" db="EMBL/GenBank/DDBJ databases">
        <authorList>
            <person name="Tran Van P."/>
        </authorList>
    </citation>
    <scope>NUCLEOTIDE SEQUENCE</scope>
</reference>
<dbReference type="InterPro" id="IPR050111">
    <property type="entry name" value="C-type_lectin/snaclec_domain"/>
</dbReference>
<dbReference type="InterPro" id="IPR016186">
    <property type="entry name" value="C-type_lectin-like/link_sf"/>
</dbReference>
<sequence length="147" mass="16571">TIYFVKFWRLESKKISITLHIEACPSGFEFNSELGKCYLFSTTTETWTAAEDHCASLREGVHLASIHSTSEMDYLISRNNRLDTKLCEDSAESSLHVHFAPSSTEIGTGNRYWVGGSDAATEGTWTWIDGSPFDFEDWYPNDPNGET</sequence>
<name>A0A7R8WL30_9CRUS</name>
<evidence type="ECO:0000313" key="1">
    <source>
        <dbReference type="EMBL" id="CAD7233743.1"/>
    </source>
</evidence>
<gene>
    <name evidence="1" type="ORF">CTOB1V02_LOCUS11562</name>
</gene>
<proteinExistence type="predicted"/>
<feature type="non-terminal residue" evidence="1">
    <location>
        <position position="1"/>
    </location>
</feature>
<dbReference type="EMBL" id="OB666863">
    <property type="protein sequence ID" value="CAD7233743.1"/>
    <property type="molecule type" value="Genomic_DNA"/>
</dbReference>
<dbReference type="Pfam" id="PF00059">
    <property type="entry name" value="Lectin_C"/>
    <property type="match status" value="1"/>
</dbReference>
<dbReference type="OrthoDB" id="6344129at2759"/>
<accession>A0A7R8WL30</accession>
<dbReference type="InterPro" id="IPR016187">
    <property type="entry name" value="CTDL_fold"/>
</dbReference>
<dbReference type="SUPFAM" id="SSF56436">
    <property type="entry name" value="C-type lectin-like"/>
    <property type="match status" value="1"/>
</dbReference>
<dbReference type="PANTHER" id="PTHR22803">
    <property type="entry name" value="MANNOSE, PHOSPHOLIPASE, LECTIN RECEPTOR RELATED"/>
    <property type="match status" value="1"/>
</dbReference>